<keyword evidence="2" id="KW-0238">DNA-binding</keyword>
<proteinExistence type="predicted"/>
<dbReference type="SUPFAM" id="SSF47413">
    <property type="entry name" value="lambda repressor-like DNA-binding domains"/>
    <property type="match status" value="1"/>
</dbReference>
<organism evidence="2 3">
    <name type="scientific">Salibacterium halotolerans</name>
    <dbReference type="NCBI Taxonomy" id="1884432"/>
    <lineage>
        <taxon>Bacteria</taxon>
        <taxon>Bacillati</taxon>
        <taxon>Bacillota</taxon>
        <taxon>Bacilli</taxon>
        <taxon>Bacillales</taxon>
        <taxon>Bacillaceae</taxon>
    </lineage>
</organism>
<dbReference type="InterPro" id="IPR010982">
    <property type="entry name" value="Lambda_DNA-bd_dom_sf"/>
</dbReference>
<gene>
    <name evidence="2" type="ORF">SAMN05518683_1354</name>
</gene>
<keyword evidence="3" id="KW-1185">Reference proteome</keyword>
<evidence type="ECO:0000313" key="2">
    <source>
        <dbReference type="EMBL" id="SFQ38689.1"/>
    </source>
</evidence>
<dbReference type="RefSeq" id="WP_093339606.1">
    <property type="nucleotide sequence ID" value="NZ_FOXD01000035.1"/>
</dbReference>
<protein>
    <submittedName>
        <fullName evidence="2">Cro/C1-type HTH DNA-binding domain-containing protein</fullName>
    </submittedName>
</protein>
<evidence type="ECO:0000313" key="3">
    <source>
        <dbReference type="Proteomes" id="UP000198892"/>
    </source>
</evidence>
<dbReference type="Pfam" id="PF13443">
    <property type="entry name" value="HTH_26"/>
    <property type="match status" value="1"/>
</dbReference>
<dbReference type="InterPro" id="IPR001387">
    <property type="entry name" value="Cro/C1-type_HTH"/>
</dbReference>
<dbReference type="OrthoDB" id="2186666at2"/>
<dbReference type="AlphaFoldDB" id="A0A1I5Y3D5"/>
<dbReference type="EMBL" id="FOXD01000035">
    <property type="protein sequence ID" value="SFQ38689.1"/>
    <property type="molecule type" value="Genomic_DNA"/>
</dbReference>
<feature type="domain" description="HTH cro/C1-type" evidence="1">
    <location>
        <begin position="7"/>
        <end position="67"/>
    </location>
</feature>
<dbReference type="Proteomes" id="UP000198892">
    <property type="component" value="Unassembled WGS sequence"/>
</dbReference>
<evidence type="ECO:0000259" key="1">
    <source>
        <dbReference type="Pfam" id="PF13443"/>
    </source>
</evidence>
<name>A0A1I5Y3D5_9BACI</name>
<reference evidence="3" key="1">
    <citation type="submission" date="2016-10" db="EMBL/GenBank/DDBJ databases">
        <authorList>
            <person name="Varghese N."/>
            <person name="Submissions S."/>
        </authorList>
    </citation>
    <scope>NUCLEOTIDE SEQUENCE [LARGE SCALE GENOMIC DNA]</scope>
    <source>
        <strain evidence="3">S7</strain>
    </source>
</reference>
<accession>A0A1I5Y3D5</accession>
<sequence>MHLKLTLDHYLQEQGVTQKHLCEETGIRADTLSSMKRSDKVNLRVLETIMEYFEEDDISKLIEVIPD</sequence>
<dbReference type="GO" id="GO:0003677">
    <property type="term" value="F:DNA binding"/>
    <property type="evidence" value="ECO:0007669"/>
    <property type="project" value="UniProtKB-KW"/>
</dbReference>
<dbReference type="Gene3D" id="1.10.260.40">
    <property type="entry name" value="lambda repressor-like DNA-binding domains"/>
    <property type="match status" value="1"/>
</dbReference>
<dbReference type="STRING" id="1884432.SAMN05518683_1354"/>